<dbReference type="AlphaFoldDB" id="A0AAU9NEU5"/>
<name>A0AAU9NEU5_9ASTR</name>
<sequence>MGPNQSAWCSYSEAGLVGQAVTGPSSLSPEVTSKSEIPQEELQGGVKTLSQKLSATLLNISIKENLVKQHSKVAEEAVEVRVLGRLDH</sequence>
<protein>
    <submittedName>
        <fullName evidence="2">Uncharacterized protein</fullName>
    </submittedName>
</protein>
<dbReference type="PANTHER" id="PTHR31580:SF39">
    <property type="entry name" value="FILAMENT-LIKE PLANT PROTEIN-RELATED"/>
    <property type="match status" value="1"/>
</dbReference>
<comment type="caution">
    <text evidence="2">The sequence shown here is derived from an EMBL/GenBank/DDBJ whole genome shotgun (WGS) entry which is preliminary data.</text>
</comment>
<reference evidence="2 3" key="1">
    <citation type="submission" date="2022-01" db="EMBL/GenBank/DDBJ databases">
        <authorList>
            <person name="Xiong W."/>
            <person name="Schranz E."/>
        </authorList>
    </citation>
    <scope>NUCLEOTIDE SEQUENCE [LARGE SCALE GENOMIC DNA]</scope>
</reference>
<feature type="region of interest" description="Disordered" evidence="1">
    <location>
        <begin position="22"/>
        <end position="45"/>
    </location>
</feature>
<proteinExistence type="predicted"/>
<dbReference type="EMBL" id="CAKMRJ010004445">
    <property type="protein sequence ID" value="CAH1436355.1"/>
    <property type="molecule type" value="Genomic_DNA"/>
</dbReference>
<dbReference type="PANTHER" id="PTHR31580">
    <property type="entry name" value="FILAMENT-LIKE PLANT PROTEIN 4"/>
    <property type="match status" value="1"/>
</dbReference>
<organism evidence="2 3">
    <name type="scientific">Lactuca virosa</name>
    <dbReference type="NCBI Taxonomy" id="75947"/>
    <lineage>
        <taxon>Eukaryota</taxon>
        <taxon>Viridiplantae</taxon>
        <taxon>Streptophyta</taxon>
        <taxon>Embryophyta</taxon>
        <taxon>Tracheophyta</taxon>
        <taxon>Spermatophyta</taxon>
        <taxon>Magnoliopsida</taxon>
        <taxon>eudicotyledons</taxon>
        <taxon>Gunneridae</taxon>
        <taxon>Pentapetalae</taxon>
        <taxon>asterids</taxon>
        <taxon>campanulids</taxon>
        <taxon>Asterales</taxon>
        <taxon>Asteraceae</taxon>
        <taxon>Cichorioideae</taxon>
        <taxon>Cichorieae</taxon>
        <taxon>Lactucinae</taxon>
        <taxon>Lactuca</taxon>
    </lineage>
</organism>
<evidence type="ECO:0000313" key="3">
    <source>
        <dbReference type="Proteomes" id="UP001157418"/>
    </source>
</evidence>
<dbReference type="Proteomes" id="UP001157418">
    <property type="component" value="Unassembled WGS sequence"/>
</dbReference>
<accession>A0AAU9NEU5</accession>
<evidence type="ECO:0000256" key="1">
    <source>
        <dbReference type="SAM" id="MobiDB-lite"/>
    </source>
</evidence>
<gene>
    <name evidence="2" type="ORF">LVIROSA_LOCUS22730</name>
</gene>
<evidence type="ECO:0000313" key="2">
    <source>
        <dbReference type="EMBL" id="CAH1436355.1"/>
    </source>
</evidence>
<keyword evidence="3" id="KW-1185">Reference proteome</keyword>
<feature type="compositionally biased region" description="Polar residues" evidence="1">
    <location>
        <begin position="22"/>
        <end position="36"/>
    </location>
</feature>